<accession>A0A6G0WRU1</accession>
<dbReference type="EMBL" id="VJMJ01000155">
    <property type="protein sequence ID" value="KAF0730198.1"/>
    <property type="molecule type" value="Genomic_DNA"/>
</dbReference>
<protein>
    <submittedName>
        <fullName evidence="1">Uncharacterized protein</fullName>
    </submittedName>
</protein>
<comment type="caution">
    <text evidence="1">The sequence shown here is derived from an EMBL/GenBank/DDBJ whole genome shotgun (WGS) entry which is preliminary data.</text>
</comment>
<evidence type="ECO:0000313" key="2">
    <source>
        <dbReference type="Proteomes" id="UP000481153"/>
    </source>
</evidence>
<proteinExistence type="predicted"/>
<organism evidence="1 2">
    <name type="scientific">Aphanomyces euteiches</name>
    <dbReference type="NCBI Taxonomy" id="100861"/>
    <lineage>
        <taxon>Eukaryota</taxon>
        <taxon>Sar</taxon>
        <taxon>Stramenopiles</taxon>
        <taxon>Oomycota</taxon>
        <taxon>Saprolegniomycetes</taxon>
        <taxon>Saprolegniales</taxon>
        <taxon>Verrucalvaceae</taxon>
        <taxon>Aphanomyces</taxon>
    </lineage>
</organism>
<keyword evidence="2" id="KW-1185">Reference proteome</keyword>
<name>A0A6G0WRU1_9STRA</name>
<gene>
    <name evidence="1" type="ORF">Ae201684_012203</name>
</gene>
<dbReference type="AlphaFoldDB" id="A0A6G0WRU1"/>
<sequence>MHLVQPLDICVFAPFKRAIREGISDYMIEDDEVSTIPRPAELEIASKAWRLHLSSSNMMSGFEEAGGIFALV</sequence>
<dbReference type="VEuPathDB" id="FungiDB:AeMF1_014040"/>
<evidence type="ECO:0000313" key="1">
    <source>
        <dbReference type="EMBL" id="KAF0730198.1"/>
    </source>
</evidence>
<dbReference type="Proteomes" id="UP000481153">
    <property type="component" value="Unassembled WGS sequence"/>
</dbReference>
<reference evidence="1 2" key="1">
    <citation type="submission" date="2019-07" db="EMBL/GenBank/DDBJ databases">
        <title>Genomics analysis of Aphanomyces spp. identifies a new class of oomycete effector associated with host adaptation.</title>
        <authorList>
            <person name="Gaulin E."/>
        </authorList>
    </citation>
    <scope>NUCLEOTIDE SEQUENCE [LARGE SCALE GENOMIC DNA]</scope>
    <source>
        <strain evidence="1 2">ATCC 201684</strain>
    </source>
</reference>